<protein>
    <submittedName>
        <fullName evidence="2">Uncharacterized protein</fullName>
    </submittedName>
</protein>
<organism evidence="2 3">
    <name type="scientific">Sphingobium naphthae</name>
    <dbReference type="NCBI Taxonomy" id="1886786"/>
    <lineage>
        <taxon>Bacteria</taxon>
        <taxon>Pseudomonadati</taxon>
        <taxon>Pseudomonadota</taxon>
        <taxon>Alphaproteobacteria</taxon>
        <taxon>Sphingomonadales</taxon>
        <taxon>Sphingomonadaceae</taxon>
        <taxon>Sphingobium</taxon>
    </lineage>
</organism>
<gene>
    <name evidence="2" type="ORF">O0R41_07505</name>
</gene>
<evidence type="ECO:0000313" key="2">
    <source>
        <dbReference type="EMBL" id="MDV5823439.1"/>
    </source>
</evidence>
<comment type="caution">
    <text evidence="2">The sequence shown here is derived from an EMBL/GenBank/DDBJ whole genome shotgun (WGS) entry which is preliminary data.</text>
</comment>
<name>A0ABU3ZV83_9SPHN</name>
<evidence type="ECO:0000256" key="1">
    <source>
        <dbReference type="SAM" id="MobiDB-lite"/>
    </source>
</evidence>
<reference evidence="3" key="1">
    <citation type="journal article" date="2022" name="J Environ Chem Eng">
        <title>Biodegradation of petroleum oil using a constructed nonpathogenic and heavy metal-tolerant bacterial consortium isolated from marine sponges.</title>
        <authorList>
            <person name="Dechsakulwatana C."/>
            <person name="Rungsihiranrut A."/>
            <person name="Muangchinda C."/>
            <person name="Ningthoujam R."/>
            <person name="Klankeo P."/>
            <person name="Pinyakong O."/>
        </authorList>
    </citation>
    <scope>NUCLEOTIDE SEQUENCE [LARGE SCALE GENOMIC DNA]</scope>
    <source>
        <strain evidence="3">MO2-4</strain>
    </source>
</reference>
<dbReference type="Proteomes" id="UP001185984">
    <property type="component" value="Unassembled WGS sequence"/>
</dbReference>
<dbReference type="EMBL" id="JAPTHD010000002">
    <property type="protein sequence ID" value="MDV5823439.1"/>
    <property type="molecule type" value="Genomic_DNA"/>
</dbReference>
<accession>A0ABU3ZV83</accession>
<dbReference type="RefSeq" id="WP_317516417.1">
    <property type="nucleotide sequence ID" value="NZ_JAPTHD010000002.1"/>
</dbReference>
<sequence>MHEAAAPSSDHEQTPKERAQIDAAQEKAERDQAALRRSGHGDHQGEEGF</sequence>
<proteinExistence type="predicted"/>
<evidence type="ECO:0000313" key="3">
    <source>
        <dbReference type="Proteomes" id="UP001185984"/>
    </source>
</evidence>
<keyword evidence="3" id="KW-1185">Reference proteome</keyword>
<feature type="region of interest" description="Disordered" evidence="1">
    <location>
        <begin position="1"/>
        <end position="49"/>
    </location>
</feature>